<dbReference type="RefSeq" id="WP_158406551.1">
    <property type="nucleotide sequence ID" value="NZ_CP033454.1"/>
</dbReference>
<keyword evidence="1" id="KW-1133">Transmembrane helix</keyword>
<accession>A0AAE6UKN6</accession>
<feature type="transmembrane region" description="Helical" evidence="1">
    <location>
        <begin position="16"/>
        <end position="41"/>
    </location>
</feature>
<feature type="transmembrane region" description="Helical" evidence="1">
    <location>
        <begin position="164"/>
        <end position="187"/>
    </location>
</feature>
<dbReference type="AlphaFoldDB" id="A0AAE6UKN6"/>
<organism evidence="2 3">
    <name type="scientific">Ehrlichia ruminantium</name>
    <name type="common">heartwater rickettsia</name>
    <name type="synonym">Cowdria ruminantium</name>
    <dbReference type="NCBI Taxonomy" id="779"/>
    <lineage>
        <taxon>Bacteria</taxon>
        <taxon>Pseudomonadati</taxon>
        <taxon>Pseudomonadota</taxon>
        <taxon>Alphaproteobacteria</taxon>
        <taxon>Rickettsiales</taxon>
        <taxon>Anaplasmataceae</taxon>
        <taxon>Ehrlichia</taxon>
    </lineage>
</organism>
<dbReference type="Proteomes" id="UP000422822">
    <property type="component" value="Chromosome"/>
</dbReference>
<name>A0AAE6UKN6_EHRRU</name>
<reference evidence="2 3" key="1">
    <citation type="submission" date="2018-10" db="EMBL/GenBank/DDBJ databases">
        <title>Propagation and draft genome sequences of three atypical Erhlichia ruminantium isolates.</title>
        <authorList>
            <person name="Liebenberg J."/>
            <person name="Steyn H."/>
            <person name="Josemans A."/>
            <person name="Zweygarth E."/>
        </authorList>
    </citation>
    <scope>NUCLEOTIDE SEQUENCE [LARGE SCALE GENOMIC DNA]</scope>
    <source>
        <strain evidence="2 3">Omatjenne</strain>
    </source>
</reference>
<sequence length="255" mass="28676">MQHIVKKYKNFNYQKIHLITVVVLLAVSDIITIIKLTPYAYQPIKSLIPLCFATLSILFIALYSVYTFYNLNIIKKHIQNKTILSKKSIYSHIGFIGESASLLGLHITSAIAILALPINHNMLILGSIFGILSSLSATEYSIIALSTDIEKHQDLKKNNKPTKYTIWSIGNWTVGLVISLINIGVIISSYFIKHKSPEIFRVILLTTYVLIISSMLIMKNSQNNRLSLNLNTNIKMNNSITKDIQFAKLGKAHSV</sequence>
<feature type="transmembrane region" description="Helical" evidence="1">
    <location>
        <begin position="199"/>
        <end position="218"/>
    </location>
</feature>
<evidence type="ECO:0000313" key="3">
    <source>
        <dbReference type="Proteomes" id="UP000422822"/>
    </source>
</evidence>
<keyword evidence="3" id="KW-1185">Reference proteome</keyword>
<dbReference type="EMBL" id="CP033455">
    <property type="protein sequence ID" value="QGR03373.1"/>
    <property type="molecule type" value="Genomic_DNA"/>
</dbReference>
<keyword evidence="1" id="KW-0812">Transmembrane</keyword>
<protein>
    <submittedName>
        <fullName evidence="2">Uncharacterized protein</fullName>
    </submittedName>
</protein>
<proteinExistence type="predicted"/>
<evidence type="ECO:0000256" key="1">
    <source>
        <dbReference type="SAM" id="Phobius"/>
    </source>
</evidence>
<feature type="transmembrane region" description="Helical" evidence="1">
    <location>
        <begin position="122"/>
        <end position="143"/>
    </location>
</feature>
<keyword evidence="1" id="KW-0472">Membrane</keyword>
<feature type="transmembrane region" description="Helical" evidence="1">
    <location>
        <begin position="89"/>
        <end position="116"/>
    </location>
</feature>
<evidence type="ECO:0000313" key="2">
    <source>
        <dbReference type="EMBL" id="QGR03373.1"/>
    </source>
</evidence>
<feature type="transmembrane region" description="Helical" evidence="1">
    <location>
        <begin position="47"/>
        <end position="69"/>
    </location>
</feature>
<gene>
    <name evidence="2" type="ORF">EDL80_02080</name>
</gene>